<dbReference type="AlphaFoldDB" id="A0ABD3QJG3"/>
<feature type="compositionally biased region" description="Basic and acidic residues" evidence="15">
    <location>
        <begin position="554"/>
        <end position="569"/>
    </location>
</feature>
<organism evidence="17 18">
    <name type="scientific">Cyclotella atomus</name>
    <dbReference type="NCBI Taxonomy" id="382360"/>
    <lineage>
        <taxon>Eukaryota</taxon>
        <taxon>Sar</taxon>
        <taxon>Stramenopiles</taxon>
        <taxon>Ochrophyta</taxon>
        <taxon>Bacillariophyta</taxon>
        <taxon>Coscinodiscophyceae</taxon>
        <taxon>Thalassiosirophycidae</taxon>
        <taxon>Stephanodiscales</taxon>
        <taxon>Stephanodiscaceae</taxon>
        <taxon>Cyclotella</taxon>
    </lineage>
</organism>
<feature type="region of interest" description="Disordered" evidence="15">
    <location>
        <begin position="470"/>
        <end position="491"/>
    </location>
</feature>
<dbReference type="InterPro" id="IPR001926">
    <property type="entry name" value="TrpB-like_PALP"/>
</dbReference>
<dbReference type="InterPro" id="IPR036052">
    <property type="entry name" value="TrpB-like_PALP_sf"/>
</dbReference>
<evidence type="ECO:0000259" key="16">
    <source>
        <dbReference type="Pfam" id="PF00291"/>
    </source>
</evidence>
<evidence type="ECO:0000256" key="6">
    <source>
        <dbReference type="ARBA" id="ARBA00050422"/>
    </source>
</evidence>
<evidence type="ECO:0000256" key="5">
    <source>
        <dbReference type="ARBA" id="ARBA00031418"/>
    </source>
</evidence>
<evidence type="ECO:0000256" key="12">
    <source>
        <dbReference type="ARBA" id="ARBA00081060"/>
    </source>
</evidence>
<evidence type="ECO:0000256" key="4">
    <source>
        <dbReference type="ARBA" id="ARBA00023239"/>
    </source>
</evidence>
<dbReference type="Proteomes" id="UP001530400">
    <property type="component" value="Unassembled WGS sequence"/>
</dbReference>
<evidence type="ECO:0000256" key="2">
    <source>
        <dbReference type="ARBA" id="ARBA00010869"/>
    </source>
</evidence>
<proteinExistence type="inferred from homology"/>
<feature type="coiled-coil region" evidence="14">
    <location>
        <begin position="734"/>
        <end position="783"/>
    </location>
</feature>
<evidence type="ECO:0000256" key="7">
    <source>
        <dbReference type="ARBA" id="ARBA00051769"/>
    </source>
</evidence>
<feature type="region of interest" description="Disordered" evidence="15">
    <location>
        <begin position="48"/>
        <end position="80"/>
    </location>
</feature>
<gene>
    <name evidence="17" type="ORF">ACHAWO_008757</name>
</gene>
<dbReference type="PANTHER" id="PTHR48078:SF19">
    <property type="entry name" value="ACT DOMAIN-CONTAINING PROTEIN"/>
    <property type="match status" value="1"/>
</dbReference>
<evidence type="ECO:0000256" key="11">
    <source>
        <dbReference type="ARBA" id="ARBA00076108"/>
    </source>
</evidence>
<accession>A0ABD3QJG3</accession>
<evidence type="ECO:0000256" key="8">
    <source>
        <dbReference type="ARBA" id="ARBA00056426"/>
    </source>
</evidence>
<dbReference type="GO" id="GO:0005524">
    <property type="term" value="F:ATP binding"/>
    <property type="evidence" value="ECO:0007669"/>
    <property type="project" value="UniProtKB-ARBA"/>
</dbReference>
<dbReference type="GO" id="GO:0030170">
    <property type="term" value="F:pyridoxal phosphate binding"/>
    <property type="evidence" value="ECO:0007669"/>
    <property type="project" value="UniProtKB-ARBA"/>
</dbReference>
<dbReference type="PANTHER" id="PTHR48078">
    <property type="entry name" value="THREONINE DEHYDRATASE, MITOCHONDRIAL-RELATED"/>
    <property type="match status" value="1"/>
</dbReference>
<dbReference type="Pfam" id="PF00291">
    <property type="entry name" value="PALP"/>
    <property type="match status" value="1"/>
</dbReference>
<sequence>MIRHLIHPALFHRSISSHIQHARSSNVASKINACKATNFKYPISTPRPFSATVDEDSSNSASKDEPIPTTEPISPPQPPRKAISVLESLPVTFADISRANVAIRNGVIRTQCKKSYFLSELLGANIWLKTEFQQFTGSFKERGARNAIMQLLRSQSEEDVKRSGVIAASAGNHALALAYHGMQLDVPVTVVMPTVAPLAKVDKCRRFGATVIIEGEHIGESKEYAERLVESKGLSYVNGYDDPPVVAGAGTIGIEIIEDVPCVDAIICPIGGAGLIAGISCAVKTLKPDVRVYGVEPEFAASYTAALEAGKPVPVKITPTLADGLAVPMVGPHAFDVARHYVDECVTCTEKEVSLAILRLIENEKMVVEGGGATGLAALLPGAQLDRAELKGKNIVVPLCGGNIDTTVLGRVLERLTNFIATVSDRPGGIGRLTTLLGNVGASIKDMYHERAFLHSNIDHVKVKNKKTDIPIPEPRHRVGPKGVSSGISFRNLPPPSLDEIKKICEHYQEKCSGTYKSLASRYVYQMATEIEDLVDVMKGDCSSSDESYPYHRARADKENIRSKCGERTKKTKSQRASTSSNSPSSRRSPASSFNRNGPLRNASNKLNSRQPRHDEKERRRWRKEFKSAHPEFVVATEKDRRRVKQYRLGNPNRRFEDSCSSTSSFSDEEYSGHFIPNANYMPGRKPLDLEGRDEVLRWLVEEGHGLDGRKHDEVLRWLKDEIDRNQYLLKRSKHMHTKELENAKAELEKVKKAAKIVIRAVRKKGDEKAAKLQANVQSERRQRVKSQKMVQSLIKSQSEQLDRIKRLNRPGDEILHSWDESSGDLCDLMADSDLTSVLDELAEEAFQQSYCS</sequence>
<feature type="compositionally biased region" description="Low complexity" evidence="15">
    <location>
        <begin position="575"/>
        <end position="596"/>
    </location>
</feature>
<comment type="similarity">
    <text evidence="2">Belongs to the serine/threonine dehydratase family.</text>
</comment>
<keyword evidence="3" id="KW-0663">Pyridoxal phosphate</keyword>
<evidence type="ECO:0000256" key="10">
    <source>
        <dbReference type="ARBA" id="ARBA00070760"/>
    </source>
</evidence>
<dbReference type="FunFam" id="3.40.50.1100:FF:000007">
    <property type="entry name" value="L-threonine dehydratase catabolic TdcB"/>
    <property type="match status" value="1"/>
</dbReference>
<keyword evidence="4" id="KW-0456">Lyase</keyword>
<dbReference type="EMBL" id="JALLPJ020000161">
    <property type="protein sequence ID" value="KAL3800390.1"/>
    <property type="molecule type" value="Genomic_DNA"/>
</dbReference>
<dbReference type="SUPFAM" id="SSF53686">
    <property type="entry name" value="Tryptophan synthase beta subunit-like PLP-dependent enzymes"/>
    <property type="match status" value="1"/>
</dbReference>
<dbReference type="GO" id="GO:0008721">
    <property type="term" value="F:D-serine ammonia-lyase activity"/>
    <property type="evidence" value="ECO:0007669"/>
    <property type="project" value="UniProtKB-EC"/>
</dbReference>
<comment type="catalytic activity">
    <reaction evidence="7">
        <text>L-serine = D-serine</text>
        <dbReference type="Rhea" id="RHEA:10980"/>
        <dbReference type="ChEBI" id="CHEBI:33384"/>
        <dbReference type="ChEBI" id="CHEBI:35247"/>
        <dbReference type="EC" id="5.1.1.18"/>
    </reaction>
</comment>
<keyword evidence="14" id="KW-0175">Coiled coil</keyword>
<dbReference type="Gene3D" id="3.40.50.1100">
    <property type="match status" value="2"/>
</dbReference>
<evidence type="ECO:0000313" key="18">
    <source>
        <dbReference type="Proteomes" id="UP001530400"/>
    </source>
</evidence>
<evidence type="ECO:0000256" key="15">
    <source>
        <dbReference type="SAM" id="MobiDB-lite"/>
    </source>
</evidence>
<comment type="cofactor">
    <cofactor evidence="1">
        <name>pyridoxal 5'-phosphate</name>
        <dbReference type="ChEBI" id="CHEBI:597326"/>
    </cofactor>
</comment>
<evidence type="ECO:0000256" key="13">
    <source>
        <dbReference type="ARBA" id="ARBA00081761"/>
    </source>
</evidence>
<evidence type="ECO:0000313" key="17">
    <source>
        <dbReference type="EMBL" id="KAL3800390.1"/>
    </source>
</evidence>
<dbReference type="GO" id="GO:0030378">
    <property type="term" value="F:serine racemase activity"/>
    <property type="evidence" value="ECO:0007669"/>
    <property type="project" value="UniProtKB-EC"/>
</dbReference>
<reference evidence="17 18" key="1">
    <citation type="submission" date="2024-10" db="EMBL/GenBank/DDBJ databases">
        <title>Updated reference genomes for cyclostephanoid diatoms.</title>
        <authorList>
            <person name="Roberts W.R."/>
            <person name="Alverson A.J."/>
        </authorList>
    </citation>
    <scope>NUCLEOTIDE SEQUENCE [LARGE SCALE GENOMIC DNA]</scope>
    <source>
        <strain evidence="17 18">AJA010-31</strain>
    </source>
</reference>
<dbReference type="FunFam" id="3.40.50.1100:FF:000041">
    <property type="entry name" value="Threonine ammonia-lyase, variant"/>
    <property type="match status" value="1"/>
</dbReference>
<evidence type="ECO:0000256" key="14">
    <source>
        <dbReference type="SAM" id="Coils"/>
    </source>
</evidence>
<feature type="region of interest" description="Disordered" evidence="15">
    <location>
        <begin position="544"/>
        <end position="624"/>
    </location>
</feature>
<dbReference type="EC" id="5.1.1.18" evidence="9"/>
<feature type="compositionally biased region" description="Basic and acidic residues" evidence="15">
    <location>
        <begin position="612"/>
        <end position="624"/>
    </location>
</feature>
<comment type="function">
    <text evidence="8">Catalyzes the synthesis of D-serine from L-serine. D-serine is a key coagonist with glutamate at NMDA receptors. Has dehydratase activity towards both L-serine and D-serine.</text>
</comment>
<name>A0ABD3QJG3_9STRA</name>
<dbReference type="GO" id="GO:0006563">
    <property type="term" value="P:L-serine metabolic process"/>
    <property type="evidence" value="ECO:0007669"/>
    <property type="project" value="UniProtKB-ARBA"/>
</dbReference>
<evidence type="ECO:0000256" key="9">
    <source>
        <dbReference type="ARBA" id="ARBA00066592"/>
    </source>
</evidence>
<dbReference type="InterPro" id="IPR050147">
    <property type="entry name" value="Ser/Thr_Dehydratase"/>
</dbReference>
<feature type="domain" description="Tryptophan synthase beta chain-like PALP" evidence="16">
    <location>
        <begin position="104"/>
        <end position="401"/>
    </location>
</feature>
<keyword evidence="18" id="KW-1185">Reference proteome</keyword>
<evidence type="ECO:0000256" key="1">
    <source>
        <dbReference type="ARBA" id="ARBA00001933"/>
    </source>
</evidence>
<comment type="caution">
    <text evidence="17">The sequence shown here is derived from an EMBL/GenBank/DDBJ whole genome shotgun (WGS) entry which is preliminary data.</text>
</comment>
<dbReference type="CDD" id="cd01562">
    <property type="entry name" value="Thr-dehyd"/>
    <property type="match status" value="1"/>
</dbReference>
<evidence type="ECO:0000256" key="3">
    <source>
        <dbReference type="ARBA" id="ARBA00022898"/>
    </source>
</evidence>
<protein>
    <recommendedName>
        <fullName evidence="10">Serine racemase</fullName>
        <ecNumber evidence="9">5.1.1.18</ecNumber>
    </recommendedName>
    <alternativeName>
        <fullName evidence="11">D-serine ammonia-lyase</fullName>
    </alternativeName>
    <alternativeName>
        <fullName evidence="13">D-serine dehydratase</fullName>
    </alternativeName>
    <alternativeName>
        <fullName evidence="12">L-serine ammonia-lyase</fullName>
    </alternativeName>
    <alternativeName>
        <fullName evidence="5">L-serine dehydratase</fullName>
    </alternativeName>
</protein>
<comment type="catalytic activity">
    <reaction evidence="6">
        <text>D-serine = pyruvate + NH4(+)</text>
        <dbReference type="Rhea" id="RHEA:13977"/>
        <dbReference type="ChEBI" id="CHEBI:15361"/>
        <dbReference type="ChEBI" id="CHEBI:28938"/>
        <dbReference type="ChEBI" id="CHEBI:35247"/>
        <dbReference type="EC" id="4.3.1.18"/>
    </reaction>
</comment>